<dbReference type="PANTHER" id="PTHR47027">
    <property type="entry name" value="REVERSE TRANSCRIPTASE DOMAIN-CONTAINING PROTEIN"/>
    <property type="match status" value="1"/>
</dbReference>
<dbReference type="EMBL" id="UZAI01005445">
    <property type="protein sequence ID" value="VDO90565.1"/>
    <property type="molecule type" value="Genomic_DNA"/>
</dbReference>
<protein>
    <submittedName>
        <fullName evidence="1">Uncharacterized protein</fullName>
    </submittedName>
</protein>
<dbReference type="Proteomes" id="UP000277204">
    <property type="component" value="Unassembled WGS sequence"/>
</dbReference>
<name>A0A183M358_9TREM</name>
<gene>
    <name evidence="1" type="ORF">SMRZ_LOCUS10483</name>
</gene>
<sequence length="310" mass="35976">MTGIIVNNEGSSPFGFFSNDQRYGPGILITMTSTTYELNVGYWKNDRLIRLKKSALNNQEFHFMKQFPQYNFYKLVNLELMFQNNQYQKSIKQEQNNLLINEQIYHYDQSYFNESLSLLLFNNSSINSTELLIQIIQNILKQSNLPKSFQVWNMKSPLFERFIADQSFKHLLHCIPTPIESSLLNFNNLQQMTETMGSIQNDQKVLDAEEMQSLLITLSNNANMFGMRSSPSKCKILLADWVASTPELMIGSVVVERVDRATYLGSIISLCGLMYDEISSLVQKSRLAFANLRHLWRRRDIRLPTKGRVH</sequence>
<dbReference type="AlphaFoldDB" id="A0A183M358"/>
<evidence type="ECO:0000313" key="2">
    <source>
        <dbReference type="Proteomes" id="UP000277204"/>
    </source>
</evidence>
<accession>A0A183M358</accession>
<dbReference type="PANTHER" id="PTHR47027:SF20">
    <property type="entry name" value="REVERSE TRANSCRIPTASE-LIKE PROTEIN WITH RNA-DIRECTED DNA POLYMERASE DOMAIN"/>
    <property type="match status" value="1"/>
</dbReference>
<proteinExistence type="predicted"/>
<organism evidence="1 2">
    <name type="scientific">Schistosoma margrebowiei</name>
    <dbReference type="NCBI Taxonomy" id="48269"/>
    <lineage>
        <taxon>Eukaryota</taxon>
        <taxon>Metazoa</taxon>
        <taxon>Spiralia</taxon>
        <taxon>Lophotrochozoa</taxon>
        <taxon>Platyhelminthes</taxon>
        <taxon>Trematoda</taxon>
        <taxon>Digenea</taxon>
        <taxon>Strigeidida</taxon>
        <taxon>Schistosomatoidea</taxon>
        <taxon>Schistosomatidae</taxon>
        <taxon>Schistosoma</taxon>
    </lineage>
</organism>
<evidence type="ECO:0000313" key="1">
    <source>
        <dbReference type="EMBL" id="VDO90565.1"/>
    </source>
</evidence>
<keyword evidence="2" id="KW-1185">Reference proteome</keyword>
<reference evidence="1 2" key="1">
    <citation type="submission" date="2018-11" db="EMBL/GenBank/DDBJ databases">
        <authorList>
            <consortium name="Pathogen Informatics"/>
        </authorList>
    </citation>
    <scope>NUCLEOTIDE SEQUENCE [LARGE SCALE GENOMIC DNA]</scope>
    <source>
        <strain evidence="1 2">Zambia</strain>
    </source>
</reference>